<dbReference type="GO" id="GO:0003700">
    <property type="term" value="F:DNA-binding transcription factor activity"/>
    <property type="evidence" value="ECO:0007669"/>
    <property type="project" value="InterPro"/>
</dbReference>
<dbReference type="InterPro" id="IPR036388">
    <property type="entry name" value="WH-like_DNA-bd_sf"/>
</dbReference>
<dbReference type="Pfam" id="PF12840">
    <property type="entry name" value="HTH_20"/>
    <property type="match status" value="1"/>
</dbReference>
<dbReference type="PANTHER" id="PTHR43428">
    <property type="entry name" value="ARSENATE REDUCTASE"/>
    <property type="match status" value="1"/>
</dbReference>
<evidence type="ECO:0000259" key="2">
    <source>
        <dbReference type="PROSITE" id="PS50987"/>
    </source>
</evidence>
<dbReference type="GO" id="GO:0046685">
    <property type="term" value="P:response to arsenic-containing substance"/>
    <property type="evidence" value="ECO:0007669"/>
    <property type="project" value="UniProtKB-KW"/>
</dbReference>
<dbReference type="CDD" id="cd00090">
    <property type="entry name" value="HTH_ARSR"/>
    <property type="match status" value="1"/>
</dbReference>
<dbReference type="SUPFAM" id="SSF46785">
    <property type="entry name" value="Winged helix' DNA-binding domain"/>
    <property type="match status" value="1"/>
</dbReference>
<keyword evidence="4" id="KW-1185">Reference proteome</keyword>
<dbReference type="PROSITE" id="PS50987">
    <property type="entry name" value="HTH_ARSR_2"/>
    <property type="match status" value="1"/>
</dbReference>
<dbReference type="InterPro" id="IPR036196">
    <property type="entry name" value="Ptyr_pPase_sf"/>
</dbReference>
<dbReference type="InterPro" id="IPR036390">
    <property type="entry name" value="WH_DNA-bd_sf"/>
</dbReference>
<comment type="caution">
    <text evidence="3">The sequence shown here is derived from an EMBL/GenBank/DDBJ whole genome shotgun (WGS) entry which is preliminary data.</text>
</comment>
<dbReference type="Gene3D" id="3.40.50.2300">
    <property type="match status" value="1"/>
</dbReference>
<gene>
    <name evidence="3" type="ORF">HDA39_007285</name>
</gene>
<dbReference type="AlphaFoldDB" id="A0A7W9JE97"/>
<dbReference type="EMBL" id="JACHMY010000001">
    <property type="protein sequence ID" value="MBB5840551.1"/>
    <property type="molecule type" value="Genomic_DNA"/>
</dbReference>
<keyword evidence="1" id="KW-0059">Arsenical resistance</keyword>
<name>A0A7W9JE97_9ACTN</name>
<dbReference type="InterPro" id="IPR001845">
    <property type="entry name" value="HTH_ArsR_DNA-bd_dom"/>
</dbReference>
<dbReference type="PANTHER" id="PTHR43428:SF1">
    <property type="entry name" value="ARSENATE REDUCTASE"/>
    <property type="match status" value="1"/>
</dbReference>
<protein>
    <submittedName>
        <fullName evidence="3">Protein-tyrosine-phosphatase/DNA-binding HxlR family transcriptional regulator</fullName>
    </submittedName>
</protein>
<dbReference type="Gene3D" id="1.10.10.10">
    <property type="entry name" value="Winged helix-like DNA-binding domain superfamily/Winged helix DNA-binding domain"/>
    <property type="match status" value="1"/>
</dbReference>
<organism evidence="3 4">
    <name type="scientific">Kribbella italica</name>
    <dbReference type="NCBI Taxonomy" id="1540520"/>
    <lineage>
        <taxon>Bacteria</taxon>
        <taxon>Bacillati</taxon>
        <taxon>Actinomycetota</taxon>
        <taxon>Actinomycetes</taxon>
        <taxon>Propionibacteriales</taxon>
        <taxon>Kribbellaceae</taxon>
        <taxon>Kribbella</taxon>
    </lineage>
</organism>
<keyword evidence="3" id="KW-0238">DNA-binding</keyword>
<dbReference type="SMART" id="SM00226">
    <property type="entry name" value="LMWPc"/>
    <property type="match status" value="1"/>
</dbReference>
<dbReference type="Proteomes" id="UP000549971">
    <property type="component" value="Unassembled WGS sequence"/>
</dbReference>
<dbReference type="InterPro" id="IPR023485">
    <property type="entry name" value="Ptyr_pPase"/>
</dbReference>
<sequence length="246" mass="26777">MTATDSSVTIEAMNIEEKSRIKRARVHAALGDPARLAVVDTLMVGDAAPSELGALLEMPTNLVAHHLKVLEEADLVVRTRSEGDHRRTYVRLVPETLAIVTSPSLTEVPRVVFVCTHNSARSQLAAAIWARRSHVPVASAGTRPAERVHPRALKVARRHGLDTDAWRTAQVDDVVSSDDLVIAVCDIAYEDLPVEARPRVHWSVPDPAPTDTDAAFEAAYSELAGRIDRLAPLVSSTEAKRPRSKS</sequence>
<evidence type="ECO:0000256" key="1">
    <source>
        <dbReference type="ARBA" id="ARBA00022849"/>
    </source>
</evidence>
<accession>A0A7W9JE97</accession>
<dbReference type="InterPro" id="IPR011991">
    <property type="entry name" value="ArsR-like_HTH"/>
</dbReference>
<dbReference type="SMART" id="SM00418">
    <property type="entry name" value="HTH_ARSR"/>
    <property type="match status" value="1"/>
</dbReference>
<evidence type="ECO:0000313" key="3">
    <source>
        <dbReference type="EMBL" id="MBB5840551.1"/>
    </source>
</evidence>
<feature type="domain" description="HTH arsR-type" evidence="2">
    <location>
        <begin position="15"/>
        <end position="109"/>
    </location>
</feature>
<reference evidence="3 4" key="1">
    <citation type="submission" date="2020-08" db="EMBL/GenBank/DDBJ databases">
        <title>Sequencing the genomes of 1000 actinobacteria strains.</title>
        <authorList>
            <person name="Klenk H.-P."/>
        </authorList>
    </citation>
    <scope>NUCLEOTIDE SEQUENCE [LARGE SCALE GENOMIC DNA]</scope>
    <source>
        <strain evidence="3 4">DSM 28967</strain>
    </source>
</reference>
<dbReference type="RefSeq" id="WP_238356231.1">
    <property type="nucleotide sequence ID" value="NZ_JACHMY010000001.1"/>
</dbReference>
<dbReference type="SUPFAM" id="SSF52788">
    <property type="entry name" value="Phosphotyrosine protein phosphatases I"/>
    <property type="match status" value="1"/>
</dbReference>
<proteinExistence type="predicted"/>
<dbReference type="Pfam" id="PF01451">
    <property type="entry name" value="LMWPc"/>
    <property type="match status" value="1"/>
</dbReference>
<dbReference type="GO" id="GO:0003677">
    <property type="term" value="F:DNA binding"/>
    <property type="evidence" value="ECO:0007669"/>
    <property type="project" value="UniProtKB-KW"/>
</dbReference>
<evidence type="ECO:0000313" key="4">
    <source>
        <dbReference type="Proteomes" id="UP000549971"/>
    </source>
</evidence>